<feature type="domain" description="PKD/Chitinase" evidence="8">
    <location>
        <begin position="1295"/>
        <end position="1381"/>
    </location>
</feature>
<dbReference type="SUPFAM" id="SSF49464">
    <property type="entry name" value="Carboxypeptidase regulatory domain-like"/>
    <property type="match status" value="1"/>
</dbReference>
<dbReference type="NCBIfam" id="TIGR03696">
    <property type="entry name" value="Rhs_assc_core"/>
    <property type="match status" value="1"/>
</dbReference>
<dbReference type="RefSeq" id="WP_246948431.1">
    <property type="nucleotide sequence ID" value="NZ_JALKII010000002.1"/>
</dbReference>
<evidence type="ECO:0000313" key="9">
    <source>
        <dbReference type="EMBL" id="MCK0536741.1"/>
    </source>
</evidence>
<feature type="region of interest" description="Disordered" evidence="5">
    <location>
        <begin position="319"/>
        <end position="368"/>
    </location>
</feature>
<dbReference type="Proteomes" id="UP001165524">
    <property type="component" value="Unassembled WGS sequence"/>
</dbReference>
<dbReference type="InterPro" id="IPR035986">
    <property type="entry name" value="PKD_dom_sf"/>
</dbReference>
<evidence type="ECO:0000256" key="7">
    <source>
        <dbReference type="SAM" id="SignalP"/>
    </source>
</evidence>
<reference evidence="9" key="1">
    <citation type="submission" date="2022-04" db="EMBL/GenBank/DDBJ databases">
        <title>Alcanivorax sp. CY1518 draft genome sequence.</title>
        <authorList>
            <person name="Zhao G."/>
            <person name="An M."/>
        </authorList>
    </citation>
    <scope>NUCLEOTIDE SEQUENCE</scope>
    <source>
        <strain evidence="9">CY1518</strain>
    </source>
</reference>
<keyword evidence="3" id="KW-0106">Calcium</keyword>
<evidence type="ECO:0000259" key="8">
    <source>
        <dbReference type="SMART" id="SM00089"/>
    </source>
</evidence>
<dbReference type="InterPro" id="IPR011460">
    <property type="entry name" value="Lcl_C"/>
</dbReference>
<dbReference type="Gene3D" id="2.60.40.10">
    <property type="entry name" value="Immunoglobulins"/>
    <property type="match status" value="5"/>
</dbReference>
<dbReference type="Gene3D" id="2.180.10.10">
    <property type="entry name" value="RHS repeat-associated core"/>
    <property type="match status" value="3"/>
</dbReference>
<dbReference type="SMART" id="SM00089">
    <property type="entry name" value="PKD"/>
    <property type="match status" value="3"/>
</dbReference>
<dbReference type="PANTHER" id="PTHR11219:SF69">
    <property type="entry name" value="TENEURIN-A"/>
    <property type="match status" value="1"/>
</dbReference>
<organism evidence="9 10">
    <name type="scientific">Alcanivorax quisquiliarum</name>
    <dbReference type="NCBI Taxonomy" id="2933565"/>
    <lineage>
        <taxon>Bacteria</taxon>
        <taxon>Pseudomonadati</taxon>
        <taxon>Pseudomonadota</taxon>
        <taxon>Gammaproteobacteria</taxon>
        <taxon>Oceanospirillales</taxon>
        <taxon>Alcanivoracaceae</taxon>
        <taxon>Alcanivorax</taxon>
    </lineage>
</organism>
<dbReference type="Pfam" id="PF07603">
    <property type="entry name" value="Lcl_C"/>
    <property type="match status" value="3"/>
</dbReference>
<keyword evidence="10" id="KW-1185">Reference proteome</keyword>
<dbReference type="PROSITE" id="PS00018">
    <property type="entry name" value="EF_HAND_1"/>
    <property type="match status" value="1"/>
</dbReference>
<dbReference type="SUPFAM" id="SSF51120">
    <property type="entry name" value="beta-Roll"/>
    <property type="match status" value="3"/>
</dbReference>
<dbReference type="Gene3D" id="2.60.40.1080">
    <property type="match status" value="1"/>
</dbReference>
<feature type="compositionally biased region" description="Acidic residues" evidence="5">
    <location>
        <begin position="327"/>
        <end position="345"/>
    </location>
</feature>
<dbReference type="InterPro" id="IPR035940">
    <property type="entry name" value="CAP_sf"/>
</dbReference>
<evidence type="ECO:0000256" key="1">
    <source>
        <dbReference type="ARBA" id="ARBA00022536"/>
    </source>
</evidence>
<dbReference type="SUPFAM" id="SSF49299">
    <property type="entry name" value="PKD domain"/>
    <property type="match status" value="2"/>
</dbReference>
<dbReference type="EMBL" id="JALKII010000002">
    <property type="protein sequence ID" value="MCK0536741.1"/>
    <property type="molecule type" value="Genomic_DNA"/>
</dbReference>
<keyword evidence="7" id="KW-0732">Signal</keyword>
<protein>
    <submittedName>
        <fullName evidence="9">DUF1566 domain-containing protein</fullName>
    </submittedName>
</protein>
<evidence type="ECO:0000256" key="4">
    <source>
        <dbReference type="ARBA" id="ARBA00023157"/>
    </source>
</evidence>
<dbReference type="SUPFAM" id="SSF49313">
    <property type="entry name" value="Cadherin-like"/>
    <property type="match status" value="2"/>
</dbReference>
<feature type="domain" description="PKD/Chitinase" evidence="8">
    <location>
        <begin position="1208"/>
        <end position="1289"/>
    </location>
</feature>
<feature type="chain" id="PRO_5047292879" evidence="7">
    <location>
        <begin position="24"/>
        <end position="3820"/>
    </location>
</feature>
<accession>A0ABT0E4M3</accession>
<gene>
    <name evidence="9" type="ORF">MU846_03390</name>
</gene>
<keyword evidence="2" id="KW-0677">Repeat</keyword>
<dbReference type="InterPro" id="IPR056823">
    <property type="entry name" value="TEN-like_YD-shell"/>
</dbReference>
<evidence type="ECO:0000256" key="5">
    <source>
        <dbReference type="SAM" id="MobiDB-lite"/>
    </source>
</evidence>
<dbReference type="InterPro" id="IPR006530">
    <property type="entry name" value="YD"/>
</dbReference>
<keyword evidence="4" id="KW-1015">Disulfide bond</keyword>
<dbReference type="InterPro" id="IPR051216">
    <property type="entry name" value="Teneurin"/>
</dbReference>
<dbReference type="InterPro" id="IPR013783">
    <property type="entry name" value="Ig-like_fold"/>
</dbReference>
<keyword evidence="1" id="KW-0245">EGF-like domain</keyword>
<dbReference type="InterPro" id="IPR000601">
    <property type="entry name" value="PKD_dom"/>
</dbReference>
<dbReference type="Pfam" id="PF18911">
    <property type="entry name" value="PKD_4"/>
    <property type="match status" value="1"/>
</dbReference>
<dbReference type="InterPro" id="IPR001343">
    <property type="entry name" value="Hemolysn_Ca-bd"/>
</dbReference>
<comment type="caution">
    <text evidence="9">The sequence shown here is derived from an EMBL/GenBank/DDBJ whole genome shotgun (WGS) entry which is preliminary data.</text>
</comment>
<evidence type="ECO:0000313" key="10">
    <source>
        <dbReference type="Proteomes" id="UP001165524"/>
    </source>
</evidence>
<dbReference type="Pfam" id="PF00353">
    <property type="entry name" value="HemolysinCabind"/>
    <property type="match status" value="2"/>
</dbReference>
<dbReference type="NCBIfam" id="TIGR01643">
    <property type="entry name" value="YD_repeat_2x"/>
    <property type="match status" value="6"/>
</dbReference>
<feature type="signal peptide" evidence="7">
    <location>
        <begin position="1"/>
        <end position="23"/>
    </location>
</feature>
<keyword evidence="6" id="KW-1133">Transmembrane helix</keyword>
<dbReference type="PANTHER" id="PTHR11219">
    <property type="entry name" value="TENEURIN AND N-ACETYLGLUCOSAMINE-1-PHOSPHODIESTER ALPHA-N-ACETYLGLUCOSAMINIDASE"/>
    <property type="match status" value="1"/>
</dbReference>
<keyword evidence="6" id="KW-0472">Membrane</keyword>
<dbReference type="InterPro" id="IPR011049">
    <property type="entry name" value="Serralysin-like_metalloprot_C"/>
</dbReference>
<feature type="transmembrane region" description="Helical" evidence="6">
    <location>
        <begin position="3716"/>
        <end position="3737"/>
    </location>
</feature>
<evidence type="ECO:0000256" key="3">
    <source>
        <dbReference type="ARBA" id="ARBA00022837"/>
    </source>
</evidence>
<dbReference type="InterPro" id="IPR022385">
    <property type="entry name" value="Rhs_assc_core"/>
</dbReference>
<sequence>MKACRFVLLVLCGFSLAIIGVNAANSANSGNHFISDTSGDDLIVLGSDNYTVELSGGDDVVIGGGGDNVYEVHPGSSQITLIETTGSNVVEFQAGITFADVASGLWISGDDLRLVIGSGQQTLTVKDFFAFEETVSSFTFMNGEILSAGQLFAAFGKPAPSTPGNQRVLETEVGAGGLLQGSGASEILLPDSVPATIRGGAGDDLLIGRAEQTIFEFFPGDGANTIIASSGMHIIRFSGGIHFNDVATRLQKSGDDLILGNQNNNDTVRIHQFFSRSNIISAIEFTTGGQLDGESLFQLFGVQAPSVPRSFTINVDGSVWEAGSGAGDEDDDGDGGDGDGDEDGGGEPGDGGGDGDDPNDDLPANPDYLVGTPGNDFIYVGEGNNVVSSGTGDDYIVGGPGDNVYQFASGGGHNTIVESEGYNYILFDQSITYADVSSSFTSQQGSDDLILNISNKNLRLVVRDFFAVADTLSEIRFANGQAIHKDQIFQVFNATPPTVAQGSASLVLGAGDSESIHGSSGADLLIPRMSNRMVFPGSGNDTLIGSHQGLGLASYPPLEGEQAVTFVITPGDGKKTLVAAGGYSDILFAGGIQYADITSQLFREGNDLLLKSAAHGVSVRLAAFFKQPTMLGAIWFEPENEGDPAQSLAGSAIYQLFEQNLPVEPYSLAVLIKGGTTGACHQTSPPSQSQGFGLTPEQLATNNSTPEIISIPPGDAWFDEVLEYQIHANDADNHDLCFSLSAAPDGVQINPDSGRISWVPGWNQLGEQSFVVVVTDERGAVAEQAFILPVLHALLPPEIISTPAISWSAGERFRYTIKLAALSHERDITFNLLAGPAGMQLQDRILSWTPGDGDIGDHAVRLQATDIYGLEYIQEFTLSIAPMVTVDMLAEGLSRVPKTGALSSRFSHDDAATRVGTARVYERDPTNEIVFDKVNGLIWQDSSAVLAPKVFYADAEAYCDTLVHGGITNWRLPNRLELIFLLEHFRDNPDSSERLISSAFEHVGTSSYGADYHAKNNYTRNGGSYLNTLVDFITARVLPTDYDKEGHVRCVSGEQRFVSEFHKPEAAPYVVDRTNRLMWQDNEDVLMQTGNFDQAMNYCDDLQLAGHDDWRLPNFNESHLLQREIEYHVNSRGSSLYFKNIPETPYWQSSTVTSDNTATLYDGTLERRYRFRYQYYTEYWWLENLNFHAIAVDEELPVRCVRSYGEPVPVATVSPLVVAVNELVSLDATDSHHLEADIISYQWRELTEDRVLADSMTAEVSFSTPGVYQIQLAVTDERGLSKTLREPLELTVYGPPLVIIQGPNAVWQGEPVTFDASQSHDAFHDIESFEWTLLNTNEPVGSGAVLALNELDIGVWEFQLEVTNTGGLTTSKIMTVSVAARPDLLVEGHEHNSLGDTVTLNASAPTYAGDIVHYEWRDAHSDTVLGTGSLLELSDLAAGTHGVILLVTDQAGRVHQENISVSVQYPLPVIVLPEEIVAPEGQTVTLDASQSHISHGAIAYFRWFEGDGDVSVGQGPQLQLDSLPLGDRDYWLEAESSEGQVARQAVRVRVGHAPQAVLPEQYFGYVNTLIELDGSASVVAEGGLSFQWRLDGNWLADTAVAQIDGLDPGEYLIELEVSTDLGISDVASLVLMIEPARALTVCPALPVEDDRDYSARYPDDNLEWRGNEAETVEDIERAFNYARSLDPSVSRYLLMPDQASWDAMSVQQKSLYLINAERSARGIKPYAGFDVDIVDAAQTYADYIRTHNMVISHYADGRSPLQRMDAYPDIETHRDLSSFRPESVAGAVATTLPTEDEALVRSIFAWLYQDKDWFSDFEDMEGEPWGHRNHLLQTGLDENHDSPYTEGLLGFGISRGHYAPGQPQNSRYGYVTVLKTLDQGASWDSSRVQTVDISEAQGCNTDHLIELDAALIEQQGLEQITIEPATLLMTPGSLQTLTLTGVYETGQRVDFTSYAQFIPDQRSVVKVEQGEITAIRPGQARVAARLGSLRSNSVHVHVQQPTDTSNLIGTPAQALLQHVPDNATVQSYDPQLMARFTGRAESRQGTPLADVQVSFLNRPDLGSTRTDSTGHFIIAGPAGHQTLVYEKPGHLVVQRNTIAPSNGWGNLATVTLLPRDTARSHIDLTGGQLQVHQSSLITDEFGSRRATVIFNNISKATVVSVDGAQRELEGFWFSATEFETPDSMPGFLPPETAFTFANDLHVEGVHYSDTVLFDGQVVMFIDNFLGFAVGEIIPIGYFDRLVDQWIPSPNGVVVQLIDSDGDGQIDGLDYTGDGLADDLNGNGDTGDEIIGLLAAGYQPGDTLWWGNFDHMTPYDYNLSPSDAEEPVDTETDVDEQQETEEDCVSTGSHCVLHQQSLHETIPVAGTSQALHYHSQRTAGYHHRILVRASGEQIPASLQGIIVRLEIGGHVFEQVLPAIENQEAEFIWDGRNLDGTRTPGLVSGRVSVGYQYQGVFMSTGNAAEEQRALDDFPNAWAQQGERPTLVPGRELVTGWHRSGISVRNSYPSQLAEGWSLSEVHEFDPAGRLYLGSGGVQKVPAQSLILKTGQTYSQINGDDGYYQTGGSVIAYALTEQGTLMDKVTGLEWEYRDRPREFREVSEARSYCAQAVDLPGSGWRLPTSKEAGYTLSKADTNIGPMIYHPTRGRQLWRQRSVNTHNLNLPVLCVRGELLDERNVEALVRDADQGVVIDQDNALMWQDAPVNATLKLNWQDSIAHCESSTYAGYDNWRLPNINELLYALPNEVFQHQTRVTFPPGELWNPTASFRKVYWSSTTNHQDDAQAWGVESESYNSPRFSKNDSYHVRCVREAAEAFRMPFVFDNEGRHLATVDGDSGVTLNTFEYDEAGYLVAIIDRFGRATSIERNASGKPARIIAADGQITTLTLDGDNQLLEVGYEDGGHFLFDYAPAVNGAVSSLLVEKTDPNGHSHERDYDLHGRLLETRNPEQGRWSFYNEHLGVNEDHYGYLTAEHRHYKVERTRLENGDSQWLTRYPDGVEALRTLSPDGLQERLEEQGVITQINHALDKKTLRPRPASILQTLPGGLETSITIEREYAENGADTARYTELTTLNGKVSTLERDTRTGLTRHTTPEGRKLTIQADPLTLLPQQITLDGLLPMFFSYDNAGRLQNLSQGSGTQQRDTALSYDARGNLTSLTDAMGRTTTFGHDLRGRVTTQTFPDGRAVQYSYDANGNLTSLTPPGRSAHLFSYDGIDQVSTYTPPKVPEGHTVTLYHYNRDRDLVRIERPDDREVLFNYNTGGQLVGATLARGTISYQHNPLTGNLTQIITPEGNSLAFQWDGALLTTQSWSGEISGSVSQSPDNNLWISQRCVNSTSCTDFSYDNDGLLTGAGSLSLVRNADHGLVTSATLGILEHSYGYNAFGERISTTISRDGNSFGTLSYSRDKGGRLTARTESLNGSSFTDSYQYDIAGRLTQVTRDGVTTSWQYDDNGNRTHENGQLIASYDAQDRLVSYQGATYQYTANGELASKTESGATTHYTYDELGNLLEVELPGDITIAYVIDGQNRRIGKKVNGSLTHGFLYQDQLNPIAELDGNGNVISHFIYADQPNVPAYMIKDGNTYQIISDHLGSPRLVLDVATGQVAQRLEYDVWGNITQDTNPGFQPFGFAGGIYDQHTQLTRFGARDYDAHSGRWTAKDPIGFAGGDSNMYGYVVNDPVNFLDPEGEAVMIFAGAVIGAAGGLIGTLISNPNASGKEIAASMFAGALTGGFAGAGILGSVLSGAIAGGAGDLIGQVMSLRQEPCESIMDRINWGAVAGSVVGGALSGRIHSAVPNGILGQTVAAPRDFIVTASGAFVGGSIGAK</sequence>
<feature type="domain" description="PKD/Chitinase" evidence="8">
    <location>
        <begin position="1554"/>
        <end position="1636"/>
    </location>
</feature>
<dbReference type="Pfam" id="PF25023">
    <property type="entry name" value="TEN_YD-shell"/>
    <property type="match status" value="1"/>
</dbReference>
<name>A0ABT0E4M3_9GAMM</name>
<dbReference type="Gene3D" id="3.40.33.10">
    <property type="entry name" value="CAP"/>
    <property type="match status" value="1"/>
</dbReference>
<dbReference type="CDD" id="cd00146">
    <property type="entry name" value="PKD"/>
    <property type="match status" value="2"/>
</dbReference>
<dbReference type="InterPro" id="IPR015919">
    <property type="entry name" value="Cadherin-like_sf"/>
</dbReference>
<feature type="transmembrane region" description="Helical" evidence="6">
    <location>
        <begin position="3684"/>
        <end position="3704"/>
    </location>
</feature>
<dbReference type="InterPro" id="IPR008969">
    <property type="entry name" value="CarboxyPept-like_regulatory"/>
</dbReference>
<dbReference type="InterPro" id="IPR018247">
    <property type="entry name" value="EF_Hand_1_Ca_BS"/>
</dbReference>
<evidence type="ECO:0000256" key="2">
    <source>
        <dbReference type="ARBA" id="ARBA00022737"/>
    </source>
</evidence>
<dbReference type="InterPro" id="IPR022409">
    <property type="entry name" value="PKD/Chitinase_dom"/>
</dbReference>
<evidence type="ECO:0000256" key="6">
    <source>
        <dbReference type="SAM" id="Phobius"/>
    </source>
</evidence>
<proteinExistence type="predicted"/>
<keyword evidence="6" id="KW-0812">Transmembrane</keyword>